<reference evidence="2" key="1">
    <citation type="journal article" date="2021" name="bioRxiv">
        <title>Whole Genome Assembly and Annotation of Northern Wild Rice, Zizania palustris L., Supports a Whole Genome Duplication in the Zizania Genus.</title>
        <authorList>
            <person name="Haas M."/>
            <person name="Kono T."/>
            <person name="Macchietto M."/>
            <person name="Millas R."/>
            <person name="McGilp L."/>
            <person name="Shao M."/>
            <person name="Duquette J."/>
            <person name="Hirsch C.N."/>
            <person name="Kimball J."/>
        </authorList>
    </citation>
    <scope>NUCLEOTIDE SEQUENCE</scope>
    <source>
        <tissue evidence="2">Fresh leaf tissue</tissue>
    </source>
</reference>
<evidence type="ECO:0000256" key="1">
    <source>
        <dbReference type="SAM" id="MobiDB-lite"/>
    </source>
</evidence>
<dbReference type="EMBL" id="JAAALK010000288">
    <property type="protein sequence ID" value="KAG8055008.1"/>
    <property type="molecule type" value="Genomic_DNA"/>
</dbReference>
<protein>
    <submittedName>
        <fullName evidence="2">Uncharacterized protein</fullName>
    </submittedName>
</protein>
<feature type="compositionally biased region" description="Polar residues" evidence="1">
    <location>
        <begin position="49"/>
        <end position="64"/>
    </location>
</feature>
<keyword evidence="3" id="KW-1185">Reference proteome</keyword>
<reference evidence="2" key="2">
    <citation type="submission" date="2021-02" db="EMBL/GenBank/DDBJ databases">
        <authorList>
            <person name="Kimball J.A."/>
            <person name="Haas M.W."/>
            <person name="Macchietto M."/>
            <person name="Kono T."/>
            <person name="Duquette J."/>
            <person name="Shao M."/>
        </authorList>
    </citation>
    <scope>NUCLEOTIDE SEQUENCE</scope>
    <source>
        <tissue evidence="2">Fresh leaf tissue</tissue>
    </source>
</reference>
<dbReference type="AlphaFoldDB" id="A0A8J5VPE8"/>
<organism evidence="2 3">
    <name type="scientific">Zizania palustris</name>
    <name type="common">Northern wild rice</name>
    <dbReference type="NCBI Taxonomy" id="103762"/>
    <lineage>
        <taxon>Eukaryota</taxon>
        <taxon>Viridiplantae</taxon>
        <taxon>Streptophyta</taxon>
        <taxon>Embryophyta</taxon>
        <taxon>Tracheophyta</taxon>
        <taxon>Spermatophyta</taxon>
        <taxon>Magnoliopsida</taxon>
        <taxon>Liliopsida</taxon>
        <taxon>Poales</taxon>
        <taxon>Poaceae</taxon>
        <taxon>BOP clade</taxon>
        <taxon>Oryzoideae</taxon>
        <taxon>Oryzeae</taxon>
        <taxon>Zizaniinae</taxon>
        <taxon>Zizania</taxon>
    </lineage>
</organism>
<dbReference type="Proteomes" id="UP000729402">
    <property type="component" value="Unassembled WGS sequence"/>
</dbReference>
<comment type="caution">
    <text evidence="2">The sequence shown here is derived from an EMBL/GenBank/DDBJ whole genome shotgun (WGS) entry which is preliminary data.</text>
</comment>
<proteinExistence type="predicted"/>
<accession>A0A8J5VPE8</accession>
<evidence type="ECO:0000313" key="3">
    <source>
        <dbReference type="Proteomes" id="UP000729402"/>
    </source>
</evidence>
<feature type="region of interest" description="Disordered" evidence="1">
    <location>
        <begin position="46"/>
        <end position="65"/>
    </location>
</feature>
<evidence type="ECO:0000313" key="2">
    <source>
        <dbReference type="EMBL" id="KAG8055008.1"/>
    </source>
</evidence>
<sequence>MSWSSRAPRPQLLLPGGLPAVTFAAAPEENVFHAGTLRMLCTWRGASSAPETTRTRSGAPTASGSMYPAPFVPVGGLSEMLEPSGPSDEPPVMIRRSIAGTARSCSSRDGRAGVVLFAGQVLNIVLRSVI</sequence>
<gene>
    <name evidence="2" type="ORF">GUJ93_ZPchr0001g32057</name>
</gene>
<name>A0A8J5VPE8_ZIZPA</name>